<dbReference type="Gene3D" id="4.10.240.10">
    <property type="entry name" value="Zn(2)-C6 fungal-type DNA-binding domain"/>
    <property type="match status" value="1"/>
</dbReference>
<name>A0A9P8VX63_9HYPO</name>
<organism evidence="8 9">
    <name type="scientific">Thelonectria olida</name>
    <dbReference type="NCBI Taxonomy" id="1576542"/>
    <lineage>
        <taxon>Eukaryota</taxon>
        <taxon>Fungi</taxon>
        <taxon>Dikarya</taxon>
        <taxon>Ascomycota</taxon>
        <taxon>Pezizomycotina</taxon>
        <taxon>Sordariomycetes</taxon>
        <taxon>Hypocreomycetidae</taxon>
        <taxon>Hypocreales</taxon>
        <taxon>Nectriaceae</taxon>
        <taxon>Thelonectria</taxon>
    </lineage>
</organism>
<dbReference type="GO" id="GO:0000981">
    <property type="term" value="F:DNA-binding transcription factor activity, RNA polymerase II-specific"/>
    <property type="evidence" value="ECO:0007669"/>
    <property type="project" value="InterPro"/>
</dbReference>
<dbReference type="GO" id="GO:0008270">
    <property type="term" value="F:zinc ion binding"/>
    <property type="evidence" value="ECO:0007669"/>
    <property type="project" value="InterPro"/>
</dbReference>
<dbReference type="Proteomes" id="UP000777438">
    <property type="component" value="Unassembled WGS sequence"/>
</dbReference>
<evidence type="ECO:0000313" key="8">
    <source>
        <dbReference type="EMBL" id="KAH6880670.1"/>
    </source>
</evidence>
<keyword evidence="3" id="KW-0805">Transcription regulation</keyword>
<dbReference type="Pfam" id="PF00172">
    <property type="entry name" value="Zn_clus"/>
    <property type="match status" value="1"/>
</dbReference>
<proteinExistence type="predicted"/>
<evidence type="ECO:0000256" key="2">
    <source>
        <dbReference type="ARBA" id="ARBA00022723"/>
    </source>
</evidence>
<dbReference type="OrthoDB" id="2943660at2759"/>
<feature type="region of interest" description="Disordered" evidence="6">
    <location>
        <begin position="263"/>
        <end position="286"/>
    </location>
</feature>
<dbReference type="PRINTS" id="PR00755">
    <property type="entry name" value="AFLATOXINBRP"/>
</dbReference>
<evidence type="ECO:0000256" key="6">
    <source>
        <dbReference type="SAM" id="MobiDB-lite"/>
    </source>
</evidence>
<keyword evidence="5" id="KW-0539">Nucleus</keyword>
<keyword evidence="4" id="KW-0804">Transcription</keyword>
<dbReference type="SMART" id="SM00066">
    <property type="entry name" value="GAL4"/>
    <property type="match status" value="1"/>
</dbReference>
<evidence type="ECO:0000313" key="9">
    <source>
        <dbReference type="Proteomes" id="UP000777438"/>
    </source>
</evidence>
<dbReference type="CDD" id="cd12148">
    <property type="entry name" value="fungal_TF_MHR"/>
    <property type="match status" value="1"/>
</dbReference>
<dbReference type="CDD" id="cd00067">
    <property type="entry name" value="GAL4"/>
    <property type="match status" value="1"/>
</dbReference>
<dbReference type="EMBL" id="JAGPYM010000025">
    <property type="protein sequence ID" value="KAH6880670.1"/>
    <property type="molecule type" value="Genomic_DNA"/>
</dbReference>
<dbReference type="GO" id="GO:0005634">
    <property type="term" value="C:nucleus"/>
    <property type="evidence" value="ECO:0007669"/>
    <property type="project" value="UniProtKB-SubCell"/>
</dbReference>
<keyword evidence="9" id="KW-1185">Reference proteome</keyword>
<reference evidence="8 9" key="1">
    <citation type="journal article" date="2021" name="Nat. Commun.">
        <title>Genetic determinants of endophytism in the Arabidopsis root mycobiome.</title>
        <authorList>
            <person name="Mesny F."/>
            <person name="Miyauchi S."/>
            <person name="Thiergart T."/>
            <person name="Pickel B."/>
            <person name="Atanasova L."/>
            <person name="Karlsson M."/>
            <person name="Huettel B."/>
            <person name="Barry K.W."/>
            <person name="Haridas S."/>
            <person name="Chen C."/>
            <person name="Bauer D."/>
            <person name="Andreopoulos W."/>
            <person name="Pangilinan J."/>
            <person name="LaButti K."/>
            <person name="Riley R."/>
            <person name="Lipzen A."/>
            <person name="Clum A."/>
            <person name="Drula E."/>
            <person name="Henrissat B."/>
            <person name="Kohler A."/>
            <person name="Grigoriev I.V."/>
            <person name="Martin F.M."/>
            <person name="Hacquard S."/>
        </authorList>
    </citation>
    <scope>NUCLEOTIDE SEQUENCE [LARGE SCALE GENOMIC DNA]</scope>
    <source>
        <strain evidence="8 9">MPI-CAGE-CH-0241</strain>
    </source>
</reference>
<dbReference type="InterPro" id="IPR036864">
    <property type="entry name" value="Zn2-C6_fun-type_DNA-bd_sf"/>
</dbReference>
<evidence type="ECO:0000259" key="7">
    <source>
        <dbReference type="PROSITE" id="PS50048"/>
    </source>
</evidence>
<dbReference type="PANTHER" id="PTHR47338">
    <property type="entry name" value="ZN(II)2CYS6 TRANSCRIPTION FACTOR (EUROFUNG)-RELATED"/>
    <property type="match status" value="1"/>
</dbReference>
<sequence length="628" mass="70417">MKRTLASKRRRVRHSCERCRQKKTKCPSEKPVCSFCRRLGQTCVYLPRRNPDVRKGTASKVCLGYSPTDDFTNTVEAPLASPDTSDLAQAYPSTWLPSDPEAPPDVLHHLAHVYREMIYFQPLPLFNLHHLEDQLLSFPYYLRWGFIALSLHYESHSFYWGRESEAIEFYTTCSRNIAMELSTEGTTNVEILRLLCLLAICEIIDGQHARAWMTIGAASRLEALRISSTRHAVTTDAISRCHWSIMILEKAFTPNFTNLETIRRPDFPSSPPPPAPASLTGKSQCPGLSDAHEIDSHQGINKCSLYAISAWGDIVSYLGDIRDGLVDCPWLSTSKYAQLSVKFYEKEITLSCQHLLRHVSFPDRSLSELSENREYWSPWILTQIISHAAKAALDNPFIQLVAHRSDKGVSQPRSFLQQTVDQALFNYQWVARLVQMCEDVQFSICDPLIGYAVATTATIPWLFQFARDAEVAAKAKENLITFERVLAQLSSYWPHIAHKLKILQELQSGVGEKVQQAGVAETATVRFRPELLWDLLDPSIAQASQGPNTSMSTDGALPSATLHVTTTLIHPVADPDAQTPKPVDSMALDYSSQALFEGFNVPFLDEFLGLIPMVDTSVPSSSNQTLAE</sequence>
<evidence type="ECO:0000256" key="4">
    <source>
        <dbReference type="ARBA" id="ARBA00023163"/>
    </source>
</evidence>
<accession>A0A9P8VX63</accession>
<evidence type="ECO:0000256" key="1">
    <source>
        <dbReference type="ARBA" id="ARBA00004123"/>
    </source>
</evidence>
<evidence type="ECO:0000256" key="3">
    <source>
        <dbReference type="ARBA" id="ARBA00023015"/>
    </source>
</evidence>
<keyword evidence="2" id="KW-0479">Metal-binding</keyword>
<comment type="caution">
    <text evidence="8">The sequence shown here is derived from an EMBL/GenBank/DDBJ whole genome shotgun (WGS) entry which is preliminary data.</text>
</comment>
<dbReference type="AlphaFoldDB" id="A0A9P8VX63"/>
<dbReference type="PANTHER" id="PTHR47338:SF9">
    <property type="entry name" value="ZN(II)2CYS6 TRANSCRIPTION FACTOR (EUROFUNG)"/>
    <property type="match status" value="1"/>
</dbReference>
<feature type="domain" description="Zn(2)-C6 fungal-type" evidence="7">
    <location>
        <begin position="15"/>
        <end position="45"/>
    </location>
</feature>
<evidence type="ECO:0000256" key="5">
    <source>
        <dbReference type="ARBA" id="ARBA00023242"/>
    </source>
</evidence>
<dbReference type="PROSITE" id="PS00463">
    <property type="entry name" value="ZN2_CY6_FUNGAL_1"/>
    <property type="match status" value="1"/>
</dbReference>
<dbReference type="SUPFAM" id="SSF57701">
    <property type="entry name" value="Zn2/Cys6 DNA-binding domain"/>
    <property type="match status" value="1"/>
</dbReference>
<dbReference type="InterPro" id="IPR001138">
    <property type="entry name" value="Zn2Cys6_DnaBD"/>
</dbReference>
<dbReference type="PROSITE" id="PS50048">
    <property type="entry name" value="ZN2_CY6_FUNGAL_2"/>
    <property type="match status" value="1"/>
</dbReference>
<gene>
    <name evidence="8" type="ORF">B0T10DRAFT_495098</name>
</gene>
<protein>
    <recommendedName>
        <fullName evidence="7">Zn(2)-C6 fungal-type domain-containing protein</fullName>
    </recommendedName>
</protein>
<comment type="subcellular location">
    <subcellularLocation>
        <location evidence="1">Nucleus</location>
    </subcellularLocation>
</comment>
<dbReference type="InterPro" id="IPR050815">
    <property type="entry name" value="TF_fung"/>
</dbReference>